<dbReference type="OrthoDB" id="6270897at2759"/>
<dbReference type="InterPro" id="IPR001849">
    <property type="entry name" value="PH_domain"/>
</dbReference>
<evidence type="ECO:0000313" key="7">
    <source>
        <dbReference type="Proteomes" id="UP000007879"/>
    </source>
</evidence>
<organism evidence="6">
    <name type="scientific">Amphimedon queenslandica</name>
    <name type="common">Sponge</name>
    <dbReference type="NCBI Taxonomy" id="400682"/>
    <lineage>
        <taxon>Eukaryota</taxon>
        <taxon>Metazoa</taxon>
        <taxon>Porifera</taxon>
        <taxon>Demospongiae</taxon>
        <taxon>Heteroscleromorpha</taxon>
        <taxon>Haplosclerida</taxon>
        <taxon>Niphatidae</taxon>
        <taxon>Amphimedon</taxon>
    </lineage>
</organism>
<feature type="compositionally biased region" description="Gly residues" evidence="3">
    <location>
        <begin position="545"/>
        <end position="555"/>
    </location>
</feature>
<dbReference type="Proteomes" id="UP000007879">
    <property type="component" value="Unassembled WGS sequence"/>
</dbReference>
<feature type="domain" description="SH2" evidence="4">
    <location>
        <begin position="251"/>
        <end position="346"/>
    </location>
</feature>
<dbReference type="PROSITE" id="PS50001">
    <property type="entry name" value="SH2"/>
    <property type="match status" value="1"/>
</dbReference>
<gene>
    <name evidence="6" type="primary">100638682</name>
</gene>
<feature type="region of interest" description="Disordered" evidence="3">
    <location>
        <begin position="518"/>
        <end position="585"/>
    </location>
</feature>
<dbReference type="PANTHER" id="PTHR19969:SF5">
    <property type="entry name" value="CRK-LIKE PROTEIN"/>
    <property type="match status" value="1"/>
</dbReference>
<dbReference type="GO" id="GO:0030971">
    <property type="term" value="F:receptor tyrosine kinase binding"/>
    <property type="evidence" value="ECO:0007669"/>
    <property type="project" value="TreeGrafter"/>
</dbReference>
<reference evidence="6" key="2">
    <citation type="submission" date="2017-05" db="UniProtKB">
        <authorList>
            <consortium name="EnsemblMetazoa"/>
        </authorList>
    </citation>
    <scope>IDENTIFICATION</scope>
</reference>
<feature type="compositionally biased region" description="Pro residues" evidence="3">
    <location>
        <begin position="458"/>
        <end position="468"/>
    </location>
</feature>
<protein>
    <recommendedName>
        <fullName evidence="8">SH2 domain-containing protein</fullName>
    </recommendedName>
</protein>
<evidence type="ECO:0000313" key="6">
    <source>
        <dbReference type="EnsemblMetazoa" id="Aqu2.1.30832_001"/>
    </source>
</evidence>
<dbReference type="InParanoid" id="A0A1X7UTY0"/>
<evidence type="ECO:0000259" key="5">
    <source>
        <dbReference type="PROSITE" id="PS50003"/>
    </source>
</evidence>
<dbReference type="Gene3D" id="3.30.505.10">
    <property type="entry name" value="SH2 domain"/>
    <property type="match status" value="1"/>
</dbReference>
<feature type="region of interest" description="Disordered" evidence="3">
    <location>
        <begin position="41"/>
        <end position="67"/>
    </location>
</feature>
<evidence type="ECO:0000259" key="4">
    <source>
        <dbReference type="PROSITE" id="PS50001"/>
    </source>
</evidence>
<dbReference type="KEGG" id="aqu:100638682"/>
<evidence type="ECO:0000256" key="2">
    <source>
        <dbReference type="PROSITE-ProRule" id="PRU00191"/>
    </source>
</evidence>
<sequence length="585" mass="64861">MSGGLSLDGLYYGKLPVVGKRDWLLYYIEVSEKHFHIFEGNENPSRSRKHLQSLEIHSSDRTGAEGKDKKNDFKFYYDRGSGGKYIFKCQKQDKRQLWISTLEKLIQKRDYYERGILREENDFSTSLPTSPSLTAVEVPQPPPRSTTLPGSHPHHIQTTPPPPPHSNRHHKRDSGFVSGTGVVSQGGGYRGGCSADGEICHMKSNSGDSSVVHNTAVKLTKQSNSADGSFMHGQSSQSIDEEEDDLSRYDWYWGPMSRDECERSLKEKGQIGNFVVRKNDRGSYIMSFWRKDGVHHHKIAKCGPLYKFEKSAVNADGMGIPDLLDTYMKHCTDKTIGPYGGELYPTYDQAWNPPEIDFNKFGSVLNQQMQATGAKRLFKPGLEMDGNTYGGMSLKQIKDVIDKTEASSNESFILPSAVKTPFPAPVPIVKHPIVPTTSKQPVMPPTNKTGPPTKHKPLPAPPKKPPPGYVNLLPTNLPPANSGGHNRTPSTDYNSEEEEYDDDDQEVYIAPGEIEDEHPIYENHGPTGSSLQPNSPYANVSYDNNGGGGAPGAGGLYQNVTYDGKPHTPPRQIKPSPSPSRPRRK</sequence>
<evidence type="ECO:0000256" key="1">
    <source>
        <dbReference type="ARBA" id="ARBA00022999"/>
    </source>
</evidence>
<dbReference type="EnsemblMetazoa" id="XM_019996978.1">
    <property type="protein sequence ID" value="XP_019852537.1"/>
    <property type="gene ID" value="LOC100638682"/>
</dbReference>
<evidence type="ECO:0000256" key="3">
    <source>
        <dbReference type="SAM" id="MobiDB-lite"/>
    </source>
</evidence>
<dbReference type="STRING" id="400682.A0A1X7UTY0"/>
<feature type="compositionally biased region" description="Basic and acidic residues" evidence="3">
    <location>
        <begin position="57"/>
        <end position="67"/>
    </location>
</feature>
<dbReference type="Pfam" id="PF00017">
    <property type="entry name" value="SH2"/>
    <property type="match status" value="1"/>
</dbReference>
<dbReference type="InterPro" id="IPR000980">
    <property type="entry name" value="SH2"/>
</dbReference>
<dbReference type="CDD" id="cd00173">
    <property type="entry name" value="SH2"/>
    <property type="match status" value="1"/>
</dbReference>
<feature type="compositionally biased region" description="Polar residues" evidence="3">
    <location>
        <begin position="435"/>
        <end position="450"/>
    </location>
</feature>
<keyword evidence="1 2" id="KW-0727">SH2 domain</keyword>
<dbReference type="Gene3D" id="2.30.29.30">
    <property type="entry name" value="Pleckstrin-homology domain (PH domain)/Phosphotyrosine-binding domain (PTB)"/>
    <property type="match status" value="1"/>
</dbReference>
<evidence type="ECO:0008006" key="8">
    <source>
        <dbReference type="Google" id="ProtNLM"/>
    </source>
</evidence>
<dbReference type="InterPro" id="IPR036860">
    <property type="entry name" value="SH2_dom_sf"/>
</dbReference>
<feature type="compositionally biased region" description="Acidic residues" evidence="3">
    <location>
        <begin position="494"/>
        <end position="503"/>
    </location>
</feature>
<feature type="region of interest" description="Disordered" evidence="3">
    <location>
        <begin position="122"/>
        <end position="183"/>
    </location>
</feature>
<dbReference type="AlphaFoldDB" id="A0A1X7UTY0"/>
<feature type="compositionally biased region" description="Polar residues" evidence="3">
    <location>
        <begin position="526"/>
        <end position="544"/>
    </location>
</feature>
<feature type="compositionally biased region" description="Low complexity" evidence="3">
    <location>
        <begin position="124"/>
        <end position="134"/>
    </location>
</feature>
<accession>A0A1X7UTY0</accession>
<dbReference type="PANTHER" id="PTHR19969">
    <property type="entry name" value="SH2-SH3 ADAPTOR PROTEIN-RELATED"/>
    <property type="match status" value="1"/>
</dbReference>
<dbReference type="GO" id="GO:0016477">
    <property type="term" value="P:cell migration"/>
    <property type="evidence" value="ECO:0007669"/>
    <property type="project" value="TreeGrafter"/>
</dbReference>
<name>A0A1X7UTY0_AMPQE</name>
<feature type="region of interest" description="Disordered" evidence="3">
    <location>
        <begin position="432"/>
        <end position="503"/>
    </location>
</feature>
<proteinExistence type="predicted"/>
<dbReference type="SUPFAM" id="SSF55550">
    <property type="entry name" value="SH2 domain"/>
    <property type="match status" value="1"/>
</dbReference>
<dbReference type="SMART" id="SM00252">
    <property type="entry name" value="SH2"/>
    <property type="match status" value="1"/>
</dbReference>
<dbReference type="GO" id="GO:0005737">
    <property type="term" value="C:cytoplasm"/>
    <property type="evidence" value="ECO:0007669"/>
    <property type="project" value="TreeGrafter"/>
</dbReference>
<feature type="compositionally biased region" description="Pro residues" evidence="3">
    <location>
        <begin position="576"/>
        <end position="585"/>
    </location>
</feature>
<reference evidence="7" key="1">
    <citation type="journal article" date="2010" name="Nature">
        <title>The Amphimedon queenslandica genome and the evolution of animal complexity.</title>
        <authorList>
            <person name="Srivastava M."/>
            <person name="Simakov O."/>
            <person name="Chapman J."/>
            <person name="Fahey B."/>
            <person name="Gauthier M.E."/>
            <person name="Mitros T."/>
            <person name="Richards G.S."/>
            <person name="Conaco C."/>
            <person name="Dacre M."/>
            <person name="Hellsten U."/>
            <person name="Larroux C."/>
            <person name="Putnam N.H."/>
            <person name="Stanke M."/>
            <person name="Adamska M."/>
            <person name="Darling A."/>
            <person name="Degnan S.M."/>
            <person name="Oakley T.H."/>
            <person name="Plachetzki D.C."/>
            <person name="Zhai Y."/>
            <person name="Adamski M."/>
            <person name="Calcino A."/>
            <person name="Cummins S.F."/>
            <person name="Goodstein D.M."/>
            <person name="Harris C."/>
            <person name="Jackson D.J."/>
            <person name="Leys S.P."/>
            <person name="Shu S."/>
            <person name="Woodcroft B.J."/>
            <person name="Vervoort M."/>
            <person name="Kosik K.S."/>
            <person name="Manning G."/>
            <person name="Degnan B.M."/>
            <person name="Rokhsar D.S."/>
        </authorList>
    </citation>
    <scope>NUCLEOTIDE SEQUENCE [LARGE SCALE GENOMIC DNA]</scope>
</reference>
<dbReference type="InterPro" id="IPR011993">
    <property type="entry name" value="PH-like_dom_sf"/>
</dbReference>
<dbReference type="GO" id="GO:0035591">
    <property type="term" value="F:signaling adaptor activity"/>
    <property type="evidence" value="ECO:0007669"/>
    <property type="project" value="TreeGrafter"/>
</dbReference>
<dbReference type="PROSITE" id="PS50003">
    <property type="entry name" value="PH_DOMAIN"/>
    <property type="match status" value="1"/>
</dbReference>
<feature type="domain" description="PH" evidence="5">
    <location>
        <begin position="1"/>
        <end position="107"/>
    </location>
</feature>
<dbReference type="InterPro" id="IPR051184">
    <property type="entry name" value="Tyrosine-phos_adapter"/>
</dbReference>
<dbReference type="EnsemblMetazoa" id="Aqu2.1.30832_001">
    <property type="protein sequence ID" value="Aqu2.1.30832_001"/>
    <property type="gene ID" value="Aqu2.1.30832"/>
</dbReference>
<dbReference type="GO" id="GO:0007167">
    <property type="term" value="P:enzyme-linked receptor protein signaling pathway"/>
    <property type="evidence" value="ECO:0007669"/>
    <property type="project" value="TreeGrafter"/>
</dbReference>
<dbReference type="SUPFAM" id="SSF50729">
    <property type="entry name" value="PH domain-like"/>
    <property type="match status" value="1"/>
</dbReference>
<keyword evidence="7" id="KW-1185">Reference proteome</keyword>